<sequence length="76" mass="8220">MKKKTRYSVRIIAERCKGCMFCVSFCPAGVLGRDGTANARGYPLPCIASAAVCTGCALCQKLCPDFAIFIESNHVR</sequence>
<dbReference type="InterPro" id="IPR017900">
    <property type="entry name" value="4Fe4S_Fe_S_CS"/>
</dbReference>
<feature type="domain" description="4Fe-4S ferredoxin-type" evidence="5">
    <location>
        <begin position="7"/>
        <end position="36"/>
    </location>
</feature>
<dbReference type="EMBL" id="MFYX01000121">
    <property type="protein sequence ID" value="OGK01678.1"/>
    <property type="molecule type" value="Genomic_DNA"/>
</dbReference>
<keyword evidence="4" id="KW-0411">Iron-sulfur</keyword>
<evidence type="ECO:0000256" key="1">
    <source>
        <dbReference type="ARBA" id="ARBA00022485"/>
    </source>
</evidence>
<evidence type="ECO:0000259" key="5">
    <source>
        <dbReference type="PROSITE" id="PS51379"/>
    </source>
</evidence>
<dbReference type="PANTHER" id="PTHR43687:SF4">
    <property type="entry name" value="BLR5484 PROTEIN"/>
    <property type="match status" value="1"/>
</dbReference>
<evidence type="ECO:0000256" key="2">
    <source>
        <dbReference type="ARBA" id="ARBA00022723"/>
    </source>
</evidence>
<reference evidence="6 7" key="1">
    <citation type="journal article" date="2016" name="Nat. Commun.">
        <title>Thousands of microbial genomes shed light on interconnected biogeochemical processes in an aquifer system.</title>
        <authorList>
            <person name="Anantharaman K."/>
            <person name="Brown C.T."/>
            <person name="Hug L.A."/>
            <person name="Sharon I."/>
            <person name="Castelle C.J."/>
            <person name="Probst A.J."/>
            <person name="Thomas B.C."/>
            <person name="Singh A."/>
            <person name="Wilkins M.J."/>
            <person name="Karaoz U."/>
            <person name="Brodie E.L."/>
            <person name="Williams K.H."/>
            <person name="Hubbard S.S."/>
            <person name="Banfield J.F."/>
        </authorList>
    </citation>
    <scope>NUCLEOTIDE SEQUENCE [LARGE SCALE GENOMIC DNA]</scope>
</reference>
<dbReference type="InterPro" id="IPR017896">
    <property type="entry name" value="4Fe4S_Fe-S-bd"/>
</dbReference>
<evidence type="ECO:0000256" key="4">
    <source>
        <dbReference type="ARBA" id="ARBA00023014"/>
    </source>
</evidence>
<dbReference type="Gene3D" id="3.30.70.20">
    <property type="match status" value="1"/>
</dbReference>
<dbReference type="SUPFAM" id="SSF54862">
    <property type="entry name" value="4Fe-4S ferredoxins"/>
    <property type="match status" value="1"/>
</dbReference>
<dbReference type="GO" id="GO:0046872">
    <property type="term" value="F:metal ion binding"/>
    <property type="evidence" value="ECO:0007669"/>
    <property type="project" value="UniProtKB-KW"/>
</dbReference>
<dbReference type="PROSITE" id="PS51379">
    <property type="entry name" value="4FE4S_FER_2"/>
    <property type="match status" value="2"/>
</dbReference>
<dbReference type="PANTHER" id="PTHR43687">
    <property type="entry name" value="ADENYLYLSULFATE REDUCTASE, BETA SUBUNIT"/>
    <property type="match status" value="1"/>
</dbReference>
<organism evidence="6 7">
    <name type="scientific">Candidatus Raymondbacteria bacterium RIFOXYD12_FULL_49_13</name>
    <dbReference type="NCBI Taxonomy" id="1817890"/>
    <lineage>
        <taxon>Bacteria</taxon>
        <taxon>Raymondiibacteriota</taxon>
    </lineage>
</organism>
<evidence type="ECO:0000313" key="7">
    <source>
        <dbReference type="Proteomes" id="UP000179243"/>
    </source>
</evidence>
<comment type="caution">
    <text evidence="6">The sequence shown here is derived from an EMBL/GenBank/DDBJ whole genome shotgun (WGS) entry which is preliminary data.</text>
</comment>
<dbReference type="Pfam" id="PF12838">
    <property type="entry name" value="Fer4_7"/>
    <property type="match status" value="1"/>
</dbReference>
<accession>A0A1F7F520</accession>
<feature type="domain" description="4Fe-4S ferredoxin-type" evidence="5">
    <location>
        <begin position="43"/>
        <end position="73"/>
    </location>
</feature>
<dbReference type="InterPro" id="IPR050572">
    <property type="entry name" value="Fe-S_Ferredoxin"/>
</dbReference>
<protein>
    <recommendedName>
        <fullName evidence="5">4Fe-4S ferredoxin-type domain-containing protein</fullName>
    </recommendedName>
</protein>
<dbReference type="Proteomes" id="UP000179243">
    <property type="component" value="Unassembled WGS sequence"/>
</dbReference>
<proteinExistence type="predicted"/>
<dbReference type="GO" id="GO:0051539">
    <property type="term" value="F:4 iron, 4 sulfur cluster binding"/>
    <property type="evidence" value="ECO:0007669"/>
    <property type="project" value="UniProtKB-KW"/>
</dbReference>
<dbReference type="AlphaFoldDB" id="A0A1F7F520"/>
<dbReference type="PROSITE" id="PS00198">
    <property type="entry name" value="4FE4S_FER_1"/>
    <property type="match status" value="2"/>
</dbReference>
<gene>
    <name evidence="6" type="ORF">A2519_09110</name>
</gene>
<keyword evidence="1" id="KW-0004">4Fe-4S</keyword>
<keyword evidence="3" id="KW-0408">Iron</keyword>
<name>A0A1F7F520_UNCRA</name>
<evidence type="ECO:0000313" key="6">
    <source>
        <dbReference type="EMBL" id="OGK01678.1"/>
    </source>
</evidence>
<keyword evidence="2" id="KW-0479">Metal-binding</keyword>
<evidence type="ECO:0000256" key="3">
    <source>
        <dbReference type="ARBA" id="ARBA00023004"/>
    </source>
</evidence>